<evidence type="ECO:0000313" key="3">
    <source>
        <dbReference type="EMBL" id="SBT34617.1"/>
    </source>
</evidence>
<evidence type="ECO:0000313" key="4">
    <source>
        <dbReference type="Proteomes" id="UP000078550"/>
    </source>
</evidence>
<proteinExistence type="predicted"/>
<keyword evidence="1" id="KW-0472">Membrane</keyword>
<protein>
    <submittedName>
        <fullName evidence="3">Uncharacterized protein</fullName>
    </submittedName>
</protein>
<keyword evidence="1" id="KW-1133">Transmembrane helix</keyword>
<gene>
    <name evidence="2" type="ORF">POVWA1_020620</name>
    <name evidence="3" type="ORF">POVWA2_020830</name>
</gene>
<reference evidence="4 5" key="1">
    <citation type="submission" date="2016-05" db="EMBL/GenBank/DDBJ databases">
        <authorList>
            <person name="Naeem Raeece"/>
        </authorList>
    </citation>
    <scope>NUCLEOTIDE SEQUENCE [LARGE SCALE GENOMIC DNA]</scope>
</reference>
<dbReference type="Proteomes" id="UP000078555">
    <property type="component" value="Unassembled WGS sequence"/>
</dbReference>
<name>A0A1A8YT67_PLAOA</name>
<reference evidence="3" key="2">
    <citation type="submission" date="2016-05" db="EMBL/GenBank/DDBJ databases">
        <authorList>
            <person name="Lavstsen T."/>
            <person name="Jespersen J.S."/>
        </authorList>
    </citation>
    <scope>NUCLEOTIDE SEQUENCE [LARGE SCALE GENOMIC DNA]</scope>
</reference>
<feature type="transmembrane region" description="Helical" evidence="1">
    <location>
        <begin position="469"/>
        <end position="493"/>
    </location>
</feature>
<dbReference type="AlphaFoldDB" id="A0A1A8YT67"/>
<keyword evidence="1" id="KW-0812">Transmembrane</keyword>
<accession>A0A1A8YT67</accession>
<sequence>MKVSDIRRKVDPLLVVRKRLPSYLKKEKISLPKSDNDKGIGGNAFNKKTVKYNQIPQFVQAISKFAKRNKMLCEEDNTVISKNKIIYINNLLSEIPKNKNILTSSLIHEIYRCLYKLNYLKVEVIITLFSTLINNTIDFSNLSGYVNCNFRELMDITQYLYHFQNMCSSNIQSILQSNSEHFKLKVVNRYLTENSQNENVCSNTSNSVIYHYIYNYILRYSKDENIDILIYSLLKGKNCEKKIKQYGKEEIRHAHFLNDVIKSKIFPVDIKTDEKNHSVLLKNCDNNVDISLRQRESNKNDINYDQLEKEKELLIDYINSFYKLSDIFNFLLSKLLNYFNENTHLFDFYSSKILFFYIGKYKKYDLNLLEKMGNKIVEHIEKLKVNCNLLTDDDAVEEKRKYNYANNRIKKKRKKYVNTYIKIDSKEFLIVPYTIGLTMNIHFNNYLTEYVNVYILSLINSRVNCDMINFIYCLIGYKYIMLRFFILYNIFLFREKCLHNRKLLFKYNLFLNKLLKRQLNIHTSTNSCKWDTTVTSNISVNMAETVNSYNGIIPVNVSSKNKDLLDKPSVDGNCNLKEEDTYLTRSKDWHDGAEKVNIQSEVDHLTNCDQIFDLLLHEFQINLDNIFLINLDRNALNQRYSSKQLHRFYNQYKNVYNKVYNYAIFLLSKYEISDMLHIYKKMKSLSLKDEVINHVYVEVLYEKIILNSEGKKDAASLLKCITNGYGG</sequence>
<evidence type="ECO:0000313" key="2">
    <source>
        <dbReference type="EMBL" id="SBT34139.1"/>
    </source>
</evidence>
<organism evidence="3 4">
    <name type="scientific">Plasmodium ovale wallikeri</name>
    <dbReference type="NCBI Taxonomy" id="864142"/>
    <lineage>
        <taxon>Eukaryota</taxon>
        <taxon>Sar</taxon>
        <taxon>Alveolata</taxon>
        <taxon>Apicomplexa</taxon>
        <taxon>Aconoidasida</taxon>
        <taxon>Haemosporida</taxon>
        <taxon>Plasmodiidae</taxon>
        <taxon>Plasmodium</taxon>
        <taxon>Plasmodium (Plasmodium)</taxon>
    </lineage>
</organism>
<dbReference type="EMBL" id="FLRD01000066">
    <property type="protein sequence ID" value="SBT34139.1"/>
    <property type="molecule type" value="Genomic_DNA"/>
</dbReference>
<dbReference type="EMBL" id="FLRE01000083">
    <property type="protein sequence ID" value="SBT34617.1"/>
    <property type="molecule type" value="Genomic_DNA"/>
</dbReference>
<evidence type="ECO:0000256" key="1">
    <source>
        <dbReference type="SAM" id="Phobius"/>
    </source>
</evidence>
<keyword evidence="5" id="KW-1185">Reference proteome</keyword>
<dbReference type="Proteomes" id="UP000078550">
    <property type="component" value="Unassembled WGS sequence"/>
</dbReference>
<evidence type="ECO:0000313" key="5">
    <source>
        <dbReference type="Proteomes" id="UP000078555"/>
    </source>
</evidence>